<dbReference type="InterPro" id="IPR004812">
    <property type="entry name" value="Efflux_drug-R_Bcr/CmlA"/>
</dbReference>
<evidence type="ECO:0000313" key="10">
    <source>
        <dbReference type="EMBL" id="GLS89818.1"/>
    </source>
</evidence>
<comment type="similarity">
    <text evidence="2 8">Belongs to the major facilitator superfamily. Bcr/CmlA family.</text>
</comment>
<proteinExistence type="inferred from homology"/>
<evidence type="ECO:0000256" key="7">
    <source>
        <dbReference type="ARBA" id="ARBA00023136"/>
    </source>
</evidence>
<dbReference type="NCBIfam" id="NF008270">
    <property type="entry name" value="PRK11043.1"/>
    <property type="match status" value="1"/>
</dbReference>
<dbReference type="PANTHER" id="PTHR23501">
    <property type="entry name" value="MAJOR FACILITATOR SUPERFAMILY"/>
    <property type="match status" value="1"/>
</dbReference>
<evidence type="ECO:0000256" key="4">
    <source>
        <dbReference type="ARBA" id="ARBA00022475"/>
    </source>
</evidence>
<dbReference type="EMBL" id="BSPQ01000002">
    <property type="protein sequence ID" value="GLS89818.1"/>
    <property type="molecule type" value="Genomic_DNA"/>
</dbReference>
<feature type="transmembrane region" description="Helical" evidence="8">
    <location>
        <begin position="12"/>
        <end position="28"/>
    </location>
</feature>
<feature type="domain" description="Major facilitator superfamily (MFS) profile" evidence="9">
    <location>
        <begin position="13"/>
        <end position="398"/>
    </location>
</feature>
<dbReference type="InterPro" id="IPR036259">
    <property type="entry name" value="MFS_trans_sf"/>
</dbReference>
<evidence type="ECO:0000259" key="9">
    <source>
        <dbReference type="PROSITE" id="PS50850"/>
    </source>
</evidence>
<feature type="transmembrane region" description="Helical" evidence="8">
    <location>
        <begin position="48"/>
        <end position="67"/>
    </location>
</feature>
<keyword evidence="7 8" id="KW-0472">Membrane</keyword>
<evidence type="ECO:0000256" key="5">
    <source>
        <dbReference type="ARBA" id="ARBA00022692"/>
    </source>
</evidence>
<dbReference type="InterPro" id="IPR011701">
    <property type="entry name" value="MFS"/>
</dbReference>
<evidence type="ECO:0000313" key="11">
    <source>
        <dbReference type="Proteomes" id="UP001157353"/>
    </source>
</evidence>
<dbReference type="PROSITE" id="PS50850">
    <property type="entry name" value="MFS"/>
    <property type="match status" value="1"/>
</dbReference>
<feature type="transmembrane region" description="Helical" evidence="8">
    <location>
        <begin position="285"/>
        <end position="306"/>
    </location>
</feature>
<dbReference type="RefSeq" id="WP_284202943.1">
    <property type="nucleotide sequence ID" value="NZ_BSPQ01000002.1"/>
</dbReference>
<evidence type="ECO:0000256" key="3">
    <source>
        <dbReference type="ARBA" id="ARBA00022448"/>
    </source>
</evidence>
<keyword evidence="11" id="KW-1185">Reference proteome</keyword>
<keyword evidence="8" id="KW-0997">Cell inner membrane</keyword>
<evidence type="ECO:0000256" key="8">
    <source>
        <dbReference type="RuleBase" id="RU365088"/>
    </source>
</evidence>
<dbReference type="CDD" id="cd17320">
    <property type="entry name" value="MFS_MdfA_MDR_like"/>
    <property type="match status" value="1"/>
</dbReference>
<comment type="subcellular location">
    <subcellularLocation>
        <location evidence="8">Cell inner membrane</location>
        <topology evidence="8">Multi-pass membrane protein</topology>
    </subcellularLocation>
    <subcellularLocation>
        <location evidence="1">Cell membrane</location>
        <topology evidence="1">Multi-pass membrane protein</topology>
    </subcellularLocation>
</comment>
<organism evidence="10 11">
    <name type="scientific">Psychromonas marina</name>
    <dbReference type="NCBI Taxonomy" id="88364"/>
    <lineage>
        <taxon>Bacteria</taxon>
        <taxon>Pseudomonadati</taxon>
        <taxon>Pseudomonadota</taxon>
        <taxon>Gammaproteobacteria</taxon>
        <taxon>Alteromonadales</taxon>
        <taxon>Psychromonadaceae</taxon>
        <taxon>Psychromonas</taxon>
    </lineage>
</organism>
<keyword evidence="3 8" id="KW-0813">Transport</keyword>
<feature type="transmembrane region" description="Helical" evidence="8">
    <location>
        <begin position="312"/>
        <end position="338"/>
    </location>
</feature>
<feature type="transmembrane region" description="Helical" evidence="8">
    <location>
        <begin position="104"/>
        <end position="125"/>
    </location>
</feature>
<dbReference type="SUPFAM" id="SSF103473">
    <property type="entry name" value="MFS general substrate transporter"/>
    <property type="match status" value="1"/>
</dbReference>
<reference evidence="11" key="1">
    <citation type="journal article" date="2019" name="Int. J. Syst. Evol. Microbiol.">
        <title>The Global Catalogue of Microorganisms (GCM) 10K type strain sequencing project: providing services to taxonomists for standard genome sequencing and annotation.</title>
        <authorList>
            <consortium name="The Broad Institute Genomics Platform"/>
            <consortium name="The Broad Institute Genome Sequencing Center for Infectious Disease"/>
            <person name="Wu L."/>
            <person name="Ma J."/>
        </authorList>
    </citation>
    <scope>NUCLEOTIDE SEQUENCE [LARGE SCALE GENOMIC DNA]</scope>
    <source>
        <strain evidence="11">NBRC 103166</strain>
    </source>
</reference>
<gene>
    <name evidence="10" type="primary">ydhC</name>
    <name evidence="10" type="ORF">GCM10007916_08850</name>
</gene>
<feature type="transmembrane region" description="Helical" evidence="8">
    <location>
        <begin position="376"/>
        <end position="396"/>
    </location>
</feature>
<feature type="transmembrane region" description="Helical" evidence="8">
    <location>
        <begin position="224"/>
        <end position="244"/>
    </location>
</feature>
<keyword evidence="6 8" id="KW-1133">Transmembrane helix</keyword>
<keyword evidence="4" id="KW-1003">Cell membrane</keyword>
<dbReference type="Proteomes" id="UP001157353">
    <property type="component" value="Unassembled WGS sequence"/>
</dbReference>
<dbReference type="PANTHER" id="PTHR23501:SF191">
    <property type="entry name" value="VACUOLAR BASIC AMINO ACID TRANSPORTER 4"/>
    <property type="match status" value="1"/>
</dbReference>
<dbReference type="InterPro" id="IPR020846">
    <property type="entry name" value="MFS_dom"/>
</dbReference>
<evidence type="ECO:0000256" key="1">
    <source>
        <dbReference type="ARBA" id="ARBA00004651"/>
    </source>
</evidence>
<dbReference type="Gene3D" id="1.20.1720.10">
    <property type="entry name" value="Multidrug resistance protein D"/>
    <property type="match status" value="1"/>
</dbReference>
<evidence type="ECO:0000256" key="6">
    <source>
        <dbReference type="ARBA" id="ARBA00022989"/>
    </source>
</evidence>
<feature type="transmembrane region" description="Helical" evidence="8">
    <location>
        <begin position="163"/>
        <end position="181"/>
    </location>
</feature>
<comment type="caution">
    <text evidence="10">The sequence shown here is derived from an EMBL/GenBank/DDBJ whole genome shotgun (WGS) entry which is preliminary data.</text>
</comment>
<sequence length="411" mass="44320">MNSKLNKVEPKIPYIWLAGLSMLGFLATDMYLPAFDTLRQDLATSSQMIGWSLSIFLLGMAIGQLIYGPISNAFGKKKVLISSLAIFSVGTVICAMSDSVELLLAGRFIQSIGAAGSTIIWQSFVIEKYDDKTSQRVFATVMPLVALSPALAPLLGAVLEAHLGWQSIFYCLLLIGIVWSVRSSLIDFSVKKTASQEQKIKGPKESILQQYVGFLKSKTFSGNMIIYAACSAAFFAWLTGSPFAMSAMGYSGTDIGLSYIPQTIAFIAGGYSCRHLLSRYDSALILPWLLKGFLLSVIVMLLVAVMGPTDSIIPLLIPMCFMAAANGGIYPIVANNALATFKTNSASASGLLNFLQMMLCVIASALVSWFTEYGVIAMTAVMMLQGVLVIIGYSLIAKQRKNEQLNNTASA</sequence>
<dbReference type="NCBIfam" id="TIGR00710">
    <property type="entry name" value="efflux_Bcr_CflA"/>
    <property type="match status" value="1"/>
</dbReference>
<dbReference type="Pfam" id="PF07690">
    <property type="entry name" value="MFS_1"/>
    <property type="match status" value="1"/>
</dbReference>
<name>A0ABQ6DY78_9GAMM</name>
<feature type="transmembrane region" description="Helical" evidence="8">
    <location>
        <begin position="256"/>
        <end position="273"/>
    </location>
</feature>
<evidence type="ECO:0000256" key="2">
    <source>
        <dbReference type="ARBA" id="ARBA00006236"/>
    </source>
</evidence>
<accession>A0ABQ6DY78</accession>
<feature type="transmembrane region" description="Helical" evidence="8">
    <location>
        <begin position="350"/>
        <end position="370"/>
    </location>
</feature>
<protein>
    <recommendedName>
        <fullName evidence="8">Bcr/CflA family efflux transporter</fullName>
    </recommendedName>
</protein>
<feature type="transmembrane region" description="Helical" evidence="8">
    <location>
        <begin position="137"/>
        <end position="157"/>
    </location>
</feature>
<feature type="transmembrane region" description="Helical" evidence="8">
    <location>
        <begin position="79"/>
        <end position="98"/>
    </location>
</feature>
<keyword evidence="5 8" id="KW-0812">Transmembrane</keyword>